<comment type="caution">
    <text evidence="5">The sequence shown here is derived from an EMBL/GenBank/DDBJ whole genome shotgun (WGS) entry which is preliminary data.</text>
</comment>
<sequence>MKMRRDPRSEREARRSTGGERPRFSLMVLKPAVGRLRRSPRIVRQAATVSISPRLRIAWNGRVAPQASGAVLAARAPVETMRVVAEPAFHVLVVPDTDGEGGLSEIDRQLIAAGRSLADSGGGAVCALALQGGDDLGGAGADRVIAVTGIEPLAYDPEGRTAAVLTAIAILSPRHVLFAETPDGSDIARRVAARLGERLFAGADALEAGSDGDTRALRRAQGGSLAQSAKLPRLVSIMPDAFPLHAGLPHEGRPLDEVPMGAADRRISASRPLTVDPDTIALEEADFLLSGGNGVTDWQGFADLAEALGATRAGSRVVCDQGHLPRERQVGASGTLVTAGCYFALGISGAPQHLQGITRVGHVVAVNTDLHAEMIKRADLAIVADAQAVMPALIRLLAERKGGGDD</sequence>
<dbReference type="Proteomes" id="UP000244081">
    <property type="component" value="Unassembled WGS sequence"/>
</dbReference>
<protein>
    <submittedName>
        <fullName evidence="5">Electron transfer flavoprotein alpha subunit apoprotein</fullName>
    </submittedName>
</protein>
<proteinExistence type="inferred from homology"/>
<dbReference type="PANTHER" id="PTHR43153:SF1">
    <property type="entry name" value="ELECTRON TRANSFER FLAVOPROTEIN SUBUNIT ALPHA, MITOCHONDRIAL"/>
    <property type="match status" value="1"/>
</dbReference>
<dbReference type="AlphaFoldDB" id="A0A2T5V7W9"/>
<keyword evidence="2" id="KW-0813">Transport</keyword>
<dbReference type="InterPro" id="IPR014729">
    <property type="entry name" value="Rossmann-like_a/b/a_fold"/>
</dbReference>
<organism evidence="5 6">
    <name type="scientific">Breoghania corrubedonensis</name>
    <dbReference type="NCBI Taxonomy" id="665038"/>
    <lineage>
        <taxon>Bacteria</taxon>
        <taxon>Pseudomonadati</taxon>
        <taxon>Pseudomonadota</taxon>
        <taxon>Alphaproteobacteria</taxon>
        <taxon>Hyphomicrobiales</taxon>
        <taxon>Stappiaceae</taxon>
        <taxon>Breoghania</taxon>
    </lineage>
</organism>
<feature type="region of interest" description="Disordered" evidence="3">
    <location>
        <begin position="1"/>
        <end position="21"/>
    </location>
</feature>
<dbReference type="Pfam" id="PF00766">
    <property type="entry name" value="ETF_alpha"/>
    <property type="match status" value="1"/>
</dbReference>
<dbReference type="OrthoDB" id="8584059at2"/>
<name>A0A2T5V7W9_9HYPH</name>
<evidence type="ECO:0000313" key="6">
    <source>
        <dbReference type="Proteomes" id="UP000244081"/>
    </source>
</evidence>
<dbReference type="InterPro" id="IPR014731">
    <property type="entry name" value="ETF_asu_C"/>
</dbReference>
<comment type="similarity">
    <text evidence="1">Belongs to the ETF alpha-subunit/FixB family.</text>
</comment>
<dbReference type="InterPro" id="IPR014730">
    <property type="entry name" value="ETF_a/b_N"/>
</dbReference>
<dbReference type="SUPFAM" id="SSF52402">
    <property type="entry name" value="Adenine nucleotide alpha hydrolases-like"/>
    <property type="match status" value="1"/>
</dbReference>
<evidence type="ECO:0000256" key="1">
    <source>
        <dbReference type="ARBA" id="ARBA00005817"/>
    </source>
</evidence>
<dbReference type="InterPro" id="IPR029035">
    <property type="entry name" value="DHS-like_NAD/FAD-binding_dom"/>
</dbReference>
<dbReference type="RefSeq" id="WP_107990780.1">
    <property type="nucleotide sequence ID" value="NZ_QAYG01000006.1"/>
</dbReference>
<dbReference type="Pfam" id="PF01012">
    <property type="entry name" value="ETF"/>
    <property type="match status" value="1"/>
</dbReference>
<dbReference type="Gene3D" id="3.40.50.620">
    <property type="entry name" value="HUPs"/>
    <property type="match status" value="1"/>
</dbReference>
<evidence type="ECO:0000313" key="5">
    <source>
        <dbReference type="EMBL" id="PTW59836.1"/>
    </source>
</evidence>
<dbReference type="GO" id="GO:0033539">
    <property type="term" value="P:fatty acid beta-oxidation using acyl-CoA dehydrogenase"/>
    <property type="evidence" value="ECO:0007669"/>
    <property type="project" value="TreeGrafter"/>
</dbReference>
<keyword evidence="6" id="KW-1185">Reference proteome</keyword>
<keyword evidence="2" id="KW-0249">Electron transport</keyword>
<dbReference type="SMART" id="SM00893">
    <property type="entry name" value="ETF"/>
    <property type="match status" value="1"/>
</dbReference>
<dbReference type="SUPFAM" id="SSF52467">
    <property type="entry name" value="DHS-like NAD/FAD-binding domain"/>
    <property type="match status" value="1"/>
</dbReference>
<accession>A0A2T5V7W9</accession>
<dbReference type="InterPro" id="IPR001308">
    <property type="entry name" value="ETF_a/FixB"/>
</dbReference>
<reference evidence="5 6" key="1">
    <citation type="submission" date="2018-04" db="EMBL/GenBank/DDBJ databases">
        <title>Genomic Encyclopedia of Archaeal and Bacterial Type Strains, Phase II (KMG-II): from individual species to whole genera.</title>
        <authorList>
            <person name="Goeker M."/>
        </authorList>
    </citation>
    <scope>NUCLEOTIDE SEQUENCE [LARGE SCALE GENOMIC DNA]</scope>
    <source>
        <strain evidence="5 6">DSM 23382</strain>
    </source>
</reference>
<feature type="domain" description="Electron transfer flavoprotein alpha/beta-subunit N-terminal" evidence="4">
    <location>
        <begin position="91"/>
        <end position="276"/>
    </location>
</feature>
<gene>
    <name evidence="5" type="ORF">C8N35_106221</name>
</gene>
<dbReference type="PANTHER" id="PTHR43153">
    <property type="entry name" value="ELECTRON TRANSFER FLAVOPROTEIN ALPHA"/>
    <property type="match status" value="1"/>
</dbReference>
<evidence type="ECO:0000259" key="4">
    <source>
        <dbReference type="SMART" id="SM00893"/>
    </source>
</evidence>
<evidence type="ECO:0000256" key="3">
    <source>
        <dbReference type="SAM" id="MobiDB-lite"/>
    </source>
</evidence>
<dbReference type="GO" id="GO:0009055">
    <property type="term" value="F:electron transfer activity"/>
    <property type="evidence" value="ECO:0007669"/>
    <property type="project" value="InterPro"/>
</dbReference>
<dbReference type="GO" id="GO:0050660">
    <property type="term" value="F:flavin adenine dinucleotide binding"/>
    <property type="evidence" value="ECO:0007669"/>
    <property type="project" value="InterPro"/>
</dbReference>
<evidence type="ECO:0000256" key="2">
    <source>
        <dbReference type="ARBA" id="ARBA00022982"/>
    </source>
</evidence>
<dbReference type="EMBL" id="QAYG01000006">
    <property type="protein sequence ID" value="PTW59836.1"/>
    <property type="molecule type" value="Genomic_DNA"/>
</dbReference>
<dbReference type="Gene3D" id="3.40.50.1220">
    <property type="entry name" value="TPP-binding domain"/>
    <property type="match status" value="1"/>
</dbReference>